<dbReference type="PANTHER" id="PTHR43133">
    <property type="entry name" value="RNA POLYMERASE ECF-TYPE SIGMA FACTO"/>
    <property type="match status" value="1"/>
</dbReference>
<dbReference type="Gene3D" id="1.10.1740.10">
    <property type="match status" value="1"/>
</dbReference>
<dbReference type="GO" id="GO:0006352">
    <property type="term" value="P:DNA-templated transcription initiation"/>
    <property type="evidence" value="ECO:0007669"/>
    <property type="project" value="InterPro"/>
</dbReference>
<dbReference type="InterPro" id="IPR013324">
    <property type="entry name" value="RNA_pol_sigma_r3/r4-like"/>
</dbReference>
<dbReference type="Pfam" id="PF04542">
    <property type="entry name" value="Sigma70_r2"/>
    <property type="match status" value="1"/>
</dbReference>
<sequence length="172" mass="19384">MGEAEAETEFAARFRRHYNEVLRFLERRVADREDASELAGDVFRVAWQRFSPGSRAERAWLYAIARNVLGDHYRRTARQATADQALNSAALIEAQTVSSRGPADHPILTALATLPATDQEAIRLRYWEHLSTAEVAEVLGITPVAARVRLHRARKQLRAALHTTLEPKGMRS</sequence>
<dbReference type="PANTHER" id="PTHR43133:SF8">
    <property type="entry name" value="RNA POLYMERASE SIGMA FACTOR HI_1459-RELATED"/>
    <property type="match status" value="1"/>
</dbReference>
<evidence type="ECO:0000259" key="6">
    <source>
        <dbReference type="Pfam" id="PF04542"/>
    </source>
</evidence>
<proteinExistence type="inferred from homology"/>
<dbReference type="InterPro" id="IPR036388">
    <property type="entry name" value="WH-like_DNA-bd_sf"/>
</dbReference>
<comment type="similarity">
    <text evidence="1">Belongs to the sigma-70 factor family. ECF subfamily.</text>
</comment>
<reference evidence="8" key="1">
    <citation type="submission" date="2023-03" db="EMBL/GenBank/DDBJ databases">
        <title>Andean soil-derived lignocellulolytic bacterial consortium as a source of novel taxa and putative plastic-active enzymes.</title>
        <authorList>
            <person name="Diaz-Garcia L."/>
            <person name="Chuvochina M."/>
            <person name="Feuerriegel G."/>
            <person name="Bunk B."/>
            <person name="Sproer C."/>
            <person name="Streit W.R."/>
            <person name="Rodriguez L.M."/>
            <person name="Overmann J."/>
            <person name="Jimenez D.J."/>
        </authorList>
    </citation>
    <scope>NUCLEOTIDE SEQUENCE</scope>
    <source>
        <strain evidence="8">MAG 4610</strain>
    </source>
</reference>
<organism evidence="8 9">
    <name type="scientific">Candidatus Microbacterium phytovorans</name>
    <dbReference type="NCBI Taxonomy" id="3121374"/>
    <lineage>
        <taxon>Bacteria</taxon>
        <taxon>Bacillati</taxon>
        <taxon>Actinomycetota</taxon>
        <taxon>Actinomycetes</taxon>
        <taxon>Micrococcales</taxon>
        <taxon>Microbacteriaceae</taxon>
        <taxon>Microbacterium</taxon>
    </lineage>
</organism>
<dbReference type="SUPFAM" id="SSF88946">
    <property type="entry name" value="Sigma2 domain of RNA polymerase sigma factors"/>
    <property type="match status" value="1"/>
</dbReference>
<evidence type="ECO:0000259" key="7">
    <source>
        <dbReference type="Pfam" id="PF08281"/>
    </source>
</evidence>
<dbReference type="CDD" id="cd06171">
    <property type="entry name" value="Sigma70_r4"/>
    <property type="match status" value="1"/>
</dbReference>
<dbReference type="GO" id="GO:0016987">
    <property type="term" value="F:sigma factor activity"/>
    <property type="evidence" value="ECO:0007669"/>
    <property type="project" value="UniProtKB-KW"/>
</dbReference>
<dbReference type="InterPro" id="IPR007627">
    <property type="entry name" value="RNA_pol_sigma70_r2"/>
</dbReference>
<dbReference type="Gene3D" id="1.10.10.10">
    <property type="entry name" value="Winged helix-like DNA-binding domain superfamily/Winged helix DNA-binding domain"/>
    <property type="match status" value="1"/>
</dbReference>
<dbReference type="Proteomes" id="UP001213972">
    <property type="component" value="Chromosome"/>
</dbReference>
<dbReference type="InterPro" id="IPR039425">
    <property type="entry name" value="RNA_pol_sigma-70-like"/>
</dbReference>
<evidence type="ECO:0000256" key="1">
    <source>
        <dbReference type="ARBA" id="ARBA00010641"/>
    </source>
</evidence>
<evidence type="ECO:0000256" key="4">
    <source>
        <dbReference type="ARBA" id="ARBA00023125"/>
    </source>
</evidence>
<evidence type="ECO:0000256" key="2">
    <source>
        <dbReference type="ARBA" id="ARBA00023015"/>
    </source>
</evidence>
<dbReference type="NCBIfam" id="TIGR02937">
    <property type="entry name" value="sigma70-ECF"/>
    <property type="match status" value="1"/>
</dbReference>
<keyword evidence="3" id="KW-0731">Sigma factor</keyword>
<dbReference type="InterPro" id="IPR014284">
    <property type="entry name" value="RNA_pol_sigma-70_dom"/>
</dbReference>
<dbReference type="InterPro" id="IPR013249">
    <property type="entry name" value="RNA_pol_sigma70_r4_t2"/>
</dbReference>
<accession>A0AAJ5W2E6</accession>
<dbReference type="SUPFAM" id="SSF88659">
    <property type="entry name" value="Sigma3 and sigma4 domains of RNA polymerase sigma factors"/>
    <property type="match status" value="1"/>
</dbReference>
<name>A0AAJ5W2E6_9MICO</name>
<gene>
    <name evidence="8" type="ORF">P0Y48_04515</name>
</gene>
<evidence type="ECO:0000256" key="5">
    <source>
        <dbReference type="ARBA" id="ARBA00023163"/>
    </source>
</evidence>
<evidence type="ECO:0000313" key="9">
    <source>
        <dbReference type="Proteomes" id="UP001213972"/>
    </source>
</evidence>
<keyword evidence="5" id="KW-0804">Transcription</keyword>
<dbReference type="Pfam" id="PF08281">
    <property type="entry name" value="Sigma70_r4_2"/>
    <property type="match status" value="1"/>
</dbReference>
<dbReference type="AlphaFoldDB" id="A0AAJ5W2E6"/>
<protein>
    <submittedName>
        <fullName evidence="8">Sigma-70 family RNA polymerase sigma factor</fullName>
    </submittedName>
</protein>
<dbReference type="GO" id="GO:0003677">
    <property type="term" value="F:DNA binding"/>
    <property type="evidence" value="ECO:0007669"/>
    <property type="project" value="UniProtKB-KW"/>
</dbReference>
<evidence type="ECO:0000313" key="8">
    <source>
        <dbReference type="EMBL" id="WEK14472.1"/>
    </source>
</evidence>
<feature type="domain" description="RNA polymerase sigma factor 70 region 4 type 2" evidence="7">
    <location>
        <begin position="107"/>
        <end position="157"/>
    </location>
</feature>
<keyword evidence="4" id="KW-0238">DNA-binding</keyword>
<dbReference type="InterPro" id="IPR013325">
    <property type="entry name" value="RNA_pol_sigma_r2"/>
</dbReference>
<evidence type="ECO:0000256" key="3">
    <source>
        <dbReference type="ARBA" id="ARBA00023082"/>
    </source>
</evidence>
<keyword evidence="2" id="KW-0805">Transcription regulation</keyword>
<dbReference type="EMBL" id="CP119321">
    <property type="protein sequence ID" value="WEK14472.1"/>
    <property type="molecule type" value="Genomic_DNA"/>
</dbReference>
<feature type="domain" description="RNA polymerase sigma-70 region 2" evidence="6">
    <location>
        <begin position="14"/>
        <end position="78"/>
    </location>
</feature>